<accession>A0A379B205</accession>
<dbReference type="EMBL" id="UGSS01000002">
    <property type="protein sequence ID" value="SUB32556.1"/>
    <property type="molecule type" value="Genomic_DNA"/>
</dbReference>
<dbReference type="SUPFAM" id="SSF46785">
    <property type="entry name" value="Winged helix' DNA-binding domain"/>
    <property type="match status" value="1"/>
</dbReference>
<dbReference type="SUPFAM" id="SSF53850">
    <property type="entry name" value="Periplasmic binding protein-like II"/>
    <property type="match status" value="1"/>
</dbReference>
<dbReference type="PANTHER" id="PTHR30537">
    <property type="entry name" value="HTH-TYPE TRANSCRIPTIONAL REGULATOR"/>
    <property type="match status" value="1"/>
</dbReference>
<sequence>MRNIHQYLYKNRRIDRYQLAKLHTFEVCARHLSFTLAAEELCITASAVSHQIHKLEEELGFLLFNRFHRKIELTYEGEKLFHTLKQVFEMVNKEIFEIRQQEITGELTIYARPSLAQSWLVPKLAGFYQKHPFIQLNILTGNEMINFERYKIDLAIYYDDLYDKNLQHYELMSESIIPVCSPEYAKQFHLYEKPENLCYCTLLHDGQAWSHTSDIEEWLCWLNHFQLKIDLPHQQSMIFDRSDLALTAAINHIGVAMGREHLIAPYLEKAALITPFQSLKLPCLQRYYVVTPYIQLPKVNTFVRWLKSKIM</sequence>
<dbReference type="InterPro" id="IPR036388">
    <property type="entry name" value="WH-like_DNA-bd_sf"/>
</dbReference>
<dbReference type="OrthoDB" id="5526340at2"/>
<name>A0A379B205_9PAST</name>
<evidence type="ECO:0000256" key="1">
    <source>
        <dbReference type="ARBA" id="ARBA00009437"/>
    </source>
</evidence>
<dbReference type="GO" id="GO:0043565">
    <property type="term" value="F:sequence-specific DNA binding"/>
    <property type="evidence" value="ECO:0007669"/>
    <property type="project" value="TreeGrafter"/>
</dbReference>
<evidence type="ECO:0000313" key="7">
    <source>
        <dbReference type="Proteomes" id="UP000254280"/>
    </source>
</evidence>
<keyword evidence="4" id="KW-0804">Transcription</keyword>
<keyword evidence="7" id="KW-1185">Reference proteome</keyword>
<dbReference type="Gene3D" id="3.40.190.10">
    <property type="entry name" value="Periplasmic binding protein-like II"/>
    <property type="match status" value="2"/>
</dbReference>
<dbReference type="Proteomes" id="UP000254280">
    <property type="component" value="Unassembled WGS sequence"/>
</dbReference>
<dbReference type="CDD" id="cd08432">
    <property type="entry name" value="PBP2_GcdR_TrpI_HvrB_AmpR_like"/>
    <property type="match status" value="1"/>
</dbReference>
<dbReference type="GO" id="GO:0006351">
    <property type="term" value="P:DNA-templated transcription"/>
    <property type="evidence" value="ECO:0007669"/>
    <property type="project" value="TreeGrafter"/>
</dbReference>
<reference evidence="6 7" key="1">
    <citation type="submission" date="2018-06" db="EMBL/GenBank/DDBJ databases">
        <authorList>
            <consortium name="Pathogen Informatics"/>
            <person name="Doyle S."/>
        </authorList>
    </citation>
    <scope>NUCLEOTIDE SEQUENCE [LARGE SCALE GENOMIC DNA]</scope>
    <source>
        <strain evidence="6 7">NCTC10699</strain>
    </source>
</reference>
<evidence type="ECO:0000313" key="6">
    <source>
        <dbReference type="EMBL" id="SUB32556.1"/>
    </source>
</evidence>
<dbReference type="InterPro" id="IPR011781">
    <property type="entry name" value="DsdC"/>
</dbReference>
<dbReference type="PROSITE" id="PS50931">
    <property type="entry name" value="HTH_LYSR"/>
    <property type="match status" value="1"/>
</dbReference>
<feature type="domain" description="HTH lysR-type" evidence="5">
    <location>
        <begin position="17"/>
        <end position="74"/>
    </location>
</feature>
<dbReference type="Pfam" id="PF00126">
    <property type="entry name" value="HTH_1"/>
    <property type="match status" value="1"/>
</dbReference>
<keyword evidence="2" id="KW-0805">Transcription regulation</keyword>
<evidence type="ECO:0000256" key="3">
    <source>
        <dbReference type="ARBA" id="ARBA00023125"/>
    </source>
</evidence>
<dbReference type="AlphaFoldDB" id="A0A379B205"/>
<dbReference type="InterPro" id="IPR036390">
    <property type="entry name" value="WH_DNA-bd_sf"/>
</dbReference>
<dbReference type="InterPro" id="IPR005119">
    <property type="entry name" value="LysR_subst-bd"/>
</dbReference>
<dbReference type="PRINTS" id="PR00039">
    <property type="entry name" value="HTHLYSR"/>
</dbReference>
<protein>
    <submittedName>
        <fullName evidence="6">Glycine cleavage system transcriptional activator</fullName>
    </submittedName>
</protein>
<keyword evidence="3" id="KW-0238">DNA-binding</keyword>
<organism evidence="6 7">
    <name type="scientific">[Pasteurella] mairii</name>
    <dbReference type="NCBI Taxonomy" id="757"/>
    <lineage>
        <taxon>Bacteria</taxon>
        <taxon>Pseudomonadati</taxon>
        <taxon>Pseudomonadota</taxon>
        <taxon>Gammaproteobacteria</taxon>
        <taxon>Pasteurellales</taxon>
        <taxon>Pasteurellaceae</taxon>
    </lineage>
</organism>
<evidence type="ECO:0000259" key="5">
    <source>
        <dbReference type="PROSITE" id="PS50931"/>
    </source>
</evidence>
<dbReference type="PANTHER" id="PTHR30537:SF32">
    <property type="entry name" value="HTH-TYPE TRANSCRIPTIONAL REGULATOR DSDC"/>
    <property type="match status" value="1"/>
</dbReference>
<dbReference type="Pfam" id="PF03466">
    <property type="entry name" value="LysR_substrate"/>
    <property type="match status" value="1"/>
</dbReference>
<gene>
    <name evidence="6" type="primary">gcvA_1</name>
    <name evidence="6" type="ORF">NCTC10699_00136</name>
</gene>
<dbReference type="GO" id="GO:0003700">
    <property type="term" value="F:DNA-binding transcription factor activity"/>
    <property type="evidence" value="ECO:0007669"/>
    <property type="project" value="InterPro"/>
</dbReference>
<dbReference type="NCBIfam" id="TIGR02036">
    <property type="entry name" value="dsdC"/>
    <property type="match status" value="1"/>
</dbReference>
<evidence type="ECO:0000256" key="4">
    <source>
        <dbReference type="ARBA" id="ARBA00023163"/>
    </source>
</evidence>
<proteinExistence type="inferred from homology"/>
<dbReference type="InterPro" id="IPR058163">
    <property type="entry name" value="LysR-type_TF_proteobact-type"/>
</dbReference>
<comment type="similarity">
    <text evidence="1">Belongs to the LysR transcriptional regulatory family.</text>
</comment>
<dbReference type="NCBIfam" id="NF007491">
    <property type="entry name" value="PRK10086.1"/>
    <property type="match status" value="1"/>
</dbReference>
<dbReference type="FunFam" id="1.10.10.10:FF:000038">
    <property type="entry name" value="Glycine cleavage system transcriptional activator"/>
    <property type="match status" value="1"/>
</dbReference>
<dbReference type="Gene3D" id="1.10.10.10">
    <property type="entry name" value="Winged helix-like DNA-binding domain superfamily/Winged helix DNA-binding domain"/>
    <property type="match status" value="1"/>
</dbReference>
<evidence type="ECO:0000256" key="2">
    <source>
        <dbReference type="ARBA" id="ARBA00023015"/>
    </source>
</evidence>
<dbReference type="InterPro" id="IPR000847">
    <property type="entry name" value="LysR_HTH_N"/>
</dbReference>